<feature type="transmembrane region" description="Helical" evidence="2">
    <location>
        <begin position="220"/>
        <end position="246"/>
    </location>
</feature>
<dbReference type="Proteomes" id="UP000188235">
    <property type="component" value="Chromosome"/>
</dbReference>
<reference evidence="4 5" key="1">
    <citation type="journal article" date="2008" name="Int. J. Syst. Evol. Microbiol.">
        <title>Tessaracoccus flavescens sp. nov., isolated from marine sediment.</title>
        <authorList>
            <person name="Lee D.W."/>
            <person name="Lee S.D."/>
        </authorList>
    </citation>
    <scope>NUCLEOTIDE SEQUENCE [LARGE SCALE GENOMIC DNA]</scope>
    <source>
        <strain evidence="4 5">SST-39T</strain>
    </source>
</reference>
<evidence type="ECO:0000313" key="5">
    <source>
        <dbReference type="Proteomes" id="UP000188235"/>
    </source>
</evidence>
<proteinExistence type="predicted"/>
<dbReference type="EMBL" id="CP019607">
    <property type="protein sequence ID" value="AQP50717.1"/>
    <property type="molecule type" value="Genomic_DNA"/>
</dbReference>
<keyword evidence="5" id="KW-1185">Reference proteome</keyword>
<evidence type="ECO:0000313" key="4">
    <source>
        <dbReference type="EMBL" id="AQP50717.1"/>
    </source>
</evidence>
<evidence type="ECO:0000256" key="2">
    <source>
        <dbReference type="SAM" id="Phobius"/>
    </source>
</evidence>
<keyword evidence="2" id="KW-0812">Transmembrane</keyword>
<organism evidence="4 5">
    <name type="scientific">Tessaracoccus flavescens</name>
    <dbReference type="NCBI Taxonomy" id="399497"/>
    <lineage>
        <taxon>Bacteria</taxon>
        <taxon>Bacillati</taxon>
        <taxon>Actinomycetota</taxon>
        <taxon>Actinomycetes</taxon>
        <taxon>Propionibacteriales</taxon>
        <taxon>Propionibacteriaceae</taxon>
        <taxon>Tessaracoccus</taxon>
    </lineage>
</organism>
<dbReference type="KEGG" id="tfa:BW733_07630"/>
<feature type="compositionally biased region" description="Basic and acidic residues" evidence="1">
    <location>
        <begin position="21"/>
        <end position="32"/>
    </location>
</feature>
<feature type="domain" description="DUF3566" evidence="3">
    <location>
        <begin position="142"/>
        <end position="262"/>
    </location>
</feature>
<feature type="transmembrane region" description="Helical" evidence="2">
    <location>
        <begin position="160"/>
        <end position="182"/>
    </location>
</feature>
<dbReference type="InterPro" id="IPR021949">
    <property type="entry name" value="DUF3566_TM"/>
</dbReference>
<dbReference type="Pfam" id="PF12089">
    <property type="entry name" value="DUF3566"/>
    <property type="match status" value="1"/>
</dbReference>
<name>A0A1Q2CXD7_9ACTN</name>
<keyword evidence="2" id="KW-1133">Transmembrane helix</keyword>
<feature type="compositionally biased region" description="Basic and acidic residues" evidence="1">
    <location>
        <begin position="107"/>
        <end position="127"/>
    </location>
</feature>
<protein>
    <recommendedName>
        <fullName evidence="3">DUF3566 domain-containing protein</fullName>
    </recommendedName>
</protein>
<accession>A0A1Q2CXD7</accession>
<keyword evidence="2" id="KW-0472">Membrane</keyword>
<feature type="compositionally biased region" description="Low complexity" evidence="1">
    <location>
        <begin position="33"/>
        <end position="42"/>
    </location>
</feature>
<dbReference type="OrthoDB" id="3240216at2"/>
<dbReference type="RefSeq" id="WP_077349329.1">
    <property type="nucleotide sequence ID" value="NZ_CP019607.1"/>
</dbReference>
<dbReference type="AlphaFoldDB" id="A0A1Q2CXD7"/>
<evidence type="ECO:0000259" key="3">
    <source>
        <dbReference type="Pfam" id="PF12089"/>
    </source>
</evidence>
<dbReference type="STRING" id="399497.BW733_07630"/>
<feature type="region of interest" description="Disordered" evidence="1">
    <location>
        <begin position="1"/>
        <end position="141"/>
    </location>
</feature>
<gene>
    <name evidence="4" type="ORF">BW733_07630</name>
</gene>
<sequence>MSENSPRWPGRNGSPGLDFSPYRKTDDEKAEPAEVSAKSAAAKSDDTQVSQAAKGPAEAPKPRSTVSERAANTAKEWAAVPVSGMPATARTAEQEDKPSHPSTATRPDPKPVVKAEPKTTEKVEAKPDSATLTPNTRSRRTRKARLRLSRIDPWSVMKTTFLFSIAFGIMLVVATFVIWSVLAGSGAMESVNTLVNTVLGDAENPENSFRLEDYLSSSRVLGFAAVLAAIDVVIITAVATLFAFLYNLAATVMGGLEVTLAED</sequence>
<evidence type="ECO:0000256" key="1">
    <source>
        <dbReference type="SAM" id="MobiDB-lite"/>
    </source>
</evidence>